<keyword evidence="2" id="KW-1185">Reference proteome</keyword>
<dbReference type="Gene3D" id="1.10.10.10">
    <property type="entry name" value="Winged helix-like DNA-binding domain superfamily/Winged helix DNA-binding domain"/>
    <property type="match status" value="1"/>
</dbReference>
<sequence>MPRPPADGARLGACPLAEAMALLPSDERRILFCAASLHWSVDRIAGAVGLPSEIVKLRLHDALRRLLGSVPRRPPGRP</sequence>
<organism evidence="1 2">
    <name type="scientific">Mycobacterium yunnanensis</name>
    <dbReference type="NCBI Taxonomy" id="368477"/>
    <lineage>
        <taxon>Bacteria</taxon>
        <taxon>Bacillati</taxon>
        <taxon>Actinomycetota</taxon>
        <taxon>Actinomycetes</taxon>
        <taxon>Mycobacteriales</taxon>
        <taxon>Mycobacteriaceae</taxon>
        <taxon>Mycobacterium</taxon>
    </lineage>
</organism>
<name>A0A9X2ZDH1_9MYCO</name>
<evidence type="ECO:0000313" key="1">
    <source>
        <dbReference type="EMBL" id="MCV7424817.1"/>
    </source>
</evidence>
<gene>
    <name evidence="1" type="ORF">H7K45_30185</name>
</gene>
<protein>
    <submittedName>
        <fullName evidence="1">Sigma-70 family RNA polymerase sigma factor</fullName>
    </submittedName>
</protein>
<proteinExistence type="predicted"/>
<dbReference type="Proteomes" id="UP001141629">
    <property type="component" value="Unassembled WGS sequence"/>
</dbReference>
<dbReference type="InterPro" id="IPR036388">
    <property type="entry name" value="WH-like_DNA-bd_sf"/>
</dbReference>
<accession>A0A9X2ZDH1</accession>
<reference evidence="1" key="2">
    <citation type="journal article" date="2022" name="BMC Genomics">
        <title>Comparative genome analysis of mycobacteria focusing on tRNA and non-coding RNA.</title>
        <authorList>
            <person name="Behra P.R.K."/>
            <person name="Pettersson B.M.F."/>
            <person name="Ramesh M."/>
            <person name="Das S."/>
            <person name="Dasgupta S."/>
            <person name="Kirsebom L.A."/>
        </authorList>
    </citation>
    <scope>NUCLEOTIDE SEQUENCE</scope>
    <source>
        <strain evidence="1">DSM 44838</strain>
    </source>
</reference>
<dbReference type="RefSeq" id="WP_263999906.1">
    <property type="nucleotide sequence ID" value="NZ_JACKVK010000022.1"/>
</dbReference>
<dbReference type="SUPFAM" id="SSF88659">
    <property type="entry name" value="Sigma3 and sigma4 domains of RNA polymerase sigma factors"/>
    <property type="match status" value="1"/>
</dbReference>
<dbReference type="EMBL" id="JACKVK010000022">
    <property type="protein sequence ID" value="MCV7424817.1"/>
    <property type="molecule type" value="Genomic_DNA"/>
</dbReference>
<reference evidence="1" key="1">
    <citation type="submission" date="2020-07" db="EMBL/GenBank/DDBJ databases">
        <authorList>
            <person name="Pettersson B.M.F."/>
            <person name="Behra P.R.K."/>
            <person name="Ramesh M."/>
            <person name="Das S."/>
            <person name="Dasgupta S."/>
            <person name="Kirsebom L.A."/>
        </authorList>
    </citation>
    <scope>NUCLEOTIDE SEQUENCE</scope>
    <source>
        <strain evidence="1">DSM 44838</strain>
    </source>
</reference>
<dbReference type="AlphaFoldDB" id="A0A9X2ZDH1"/>
<dbReference type="InterPro" id="IPR013324">
    <property type="entry name" value="RNA_pol_sigma_r3/r4-like"/>
</dbReference>
<comment type="caution">
    <text evidence="1">The sequence shown here is derived from an EMBL/GenBank/DDBJ whole genome shotgun (WGS) entry which is preliminary data.</text>
</comment>
<evidence type="ECO:0000313" key="2">
    <source>
        <dbReference type="Proteomes" id="UP001141629"/>
    </source>
</evidence>